<dbReference type="PANTHER" id="PTHR30489">
    <property type="entry name" value="LIPOPROTEIN-RELEASING SYSTEM TRANSMEMBRANE PROTEIN LOLE"/>
    <property type="match status" value="1"/>
</dbReference>
<dbReference type="Pfam" id="PF02687">
    <property type="entry name" value="FtsX"/>
    <property type="match status" value="1"/>
</dbReference>
<keyword evidence="3" id="KW-1003">Cell membrane</keyword>
<evidence type="ECO:0000256" key="2">
    <source>
        <dbReference type="ARBA" id="ARBA00005236"/>
    </source>
</evidence>
<evidence type="ECO:0000259" key="8">
    <source>
        <dbReference type="Pfam" id="PF02687"/>
    </source>
</evidence>
<keyword evidence="4 7" id="KW-0812">Transmembrane</keyword>
<evidence type="ECO:0000256" key="5">
    <source>
        <dbReference type="ARBA" id="ARBA00022989"/>
    </source>
</evidence>
<feature type="domain" description="MacB-like periplasmic core" evidence="9">
    <location>
        <begin position="25"/>
        <end position="244"/>
    </location>
</feature>
<dbReference type="GO" id="GO:0044874">
    <property type="term" value="P:lipoprotein localization to outer membrane"/>
    <property type="evidence" value="ECO:0007669"/>
    <property type="project" value="TreeGrafter"/>
</dbReference>
<dbReference type="OrthoDB" id="135354at2"/>
<dbReference type="InterPro" id="IPR025857">
    <property type="entry name" value="MacB_PCD"/>
</dbReference>
<protein>
    <recommendedName>
        <fullName evidence="12">ABC3 transporter permease protein domain-containing protein</fullName>
    </recommendedName>
</protein>
<evidence type="ECO:0000256" key="7">
    <source>
        <dbReference type="SAM" id="Phobius"/>
    </source>
</evidence>
<dbReference type="Proteomes" id="UP000003860">
    <property type="component" value="Unassembled WGS sequence"/>
</dbReference>
<feature type="transmembrane region" description="Helical" evidence="7">
    <location>
        <begin position="21"/>
        <end position="40"/>
    </location>
</feature>
<gene>
    <name evidence="10" type="ORF">Cpap_3710</name>
</gene>
<keyword evidence="6 7" id="KW-0472">Membrane</keyword>
<reference evidence="10" key="1">
    <citation type="submission" date="2009-07" db="EMBL/GenBank/DDBJ databases">
        <authorList>
            <consortium name="US DOE Joint Genome Institute (JGI-PGF)"/>
            <person name="Lucas S."/>
            <person name="Copeland A."/>
            <person name="Lapidus A."/>
            <person name="Glavina del Rio T."/>
            <person name="Tice H."/>
            <person name="Bruce D."/>
            <person name="Goodwin L."/>
            <person name="Pitluck S."/>
            <person name="Larimer F."/>
            <person name="Land M.L."/>
            <person name="Mouttaki H."/>
            <person name="He Z."/>
            <person name="Zhou J."/>
            <person name="Hemme C.L."/>
        </authorList>
    </citation>
    <scope>NUCLEOTIDE SEQUENCE [LARGE SCALE GENOMIC DNA]</scope>
    <source>
        <strain evidence="10">DSM 2782</strain>
    </source>
</reference>
<comment type="subcellular location">
    <subcellularLocation>
        <location evidence="1">Cell membrane</location>
        <topology evidence="1">Multi-pass membrane protein</topology>
    </subcellularLocation>
</comment>
<evidence type="ECO:0000256" key="3">
    <source>
        <dbReference type="ARBA" id="ARBA00022475"/>
    </source>
</evidence>
<name>F1T730_9FIRM</name>
<dbReference type="RefSeq" id="WP_004615874.1">
    <property type="nucleotide sequence ID" value="NZ_ACXX02000001.1"/>
</dbReference>
<comment type="similarity">
    <text evidence="2">Belongs to the ABC-4 integral membrane protein family. LolC/E subfamily.</text>
</comment>
<evidence type="ECO:0000256" key="4">
    <source>
        <dbReference type="ARBA" id="ARBA00022692"/>
    </source>
</evidence>
<proteinExistence type="inferred from homology"/>
<dbReference type="PANTHER" id="PTHR30489:SF0">
    <property type="entry name" value="LIPOPROTEIN-RELEASING SYSTEM TRANSMEMBRANE PROTEIN LOLE"/>
    <property type="match status" value="1"/>
</dbReference>
<dbReference type="AlphaFoldDB" id="F1T730"/>
<feature type="domain" description="ABC3 transporter permease C-terminal" evidence="8">
    <location>
        <begin position="286"/>
        <end position="412"/>
    </location>
</feature>
<evidence type="ECO:0000313" key="10">
    <source>
        <dbReference type="EMBL" id="EGD49278.1"/>
    </source>
</evidence>
<feature type="transmembrane region" description="Helical" evidence="7">
    <location>
        <begin position="328"/>
        <end position="356"/>
    </location>
</feature>
<dbReference type="InterPro" id="IPR051447">
    <property type="entry name" value="Lipoprotein-release_system"/>
</dbReference>
<keyword evidence="5 7" id="KW-1133">Transmembrane helix</keyword>
<organism evidence="10 11">
    <name type="scientific">Ruminiclostridium papyrosolvens DSM 2782</name>
    <dbReference type="NCBI Taxonomy" id="588581"/>
    <lineage>
        <taxon>Bacteria</taxon>
        <taxon>Bacillati</taxon>
        <taxon>Bacillota</taxon>
        <taxon>Clostridia</taxon>
        <taxon>Eubacteriales</taxon>
        <taxon>Oscillospiraceae</taxon>
        <taxon>Ruminiclostridium</taxon>
    </lineage>
</organism>
<feature type="transmembrane region" description="Helical" evidence="7">
    <location>
        <begin position="278"/>
        <end position="307"/>
    </location>
</feature>
<reference evidence="10" key="2">
    <citation type="submission" date="2011-01" db="EMBL/GenBank/DDBJ databases">
        <title>The Non-contiguous Finished genome of Clostridium papyrosolvens.</title>
        <authorList>
            <person name="Lucas S."/>
            <person name="Copeland A."/>
            <person name="Lapidus A."/>
            <person name="Cheng J.-F."/>
            <person name="Goodwin L."/>
            <person name="Pitluck S."/>
            <person name="Misra M."/>
            <person name="Chertkov O."/>
            <person name="Detter J.C."/>
            <person name="Han C."/>
            <person name="Tapia R."/>
            <person name="Land M."/>
            <person name="Hauser L."/>
            <person name="Kyrpides N."/>
            <person name="Ivanova N."/>
            <person name="Pagani I."/>
            <person name="Mouttaki H."/>
            <person name="He Z."/>
            <person name="Zhou J."/>
            <person name="Hemme C.L."/>
            <person name="Woyke T."/>
        </authorList>
    </citation>
    <scope>NUCLEOTIDE SEQUENCE [LARGE SCALE GENOMIC DNA]</scope>
    <source>
        <strain evidence="10">DSM 2782</strain>
    </source>
</reference>
<sequence length="419" mass="46138">MITIKLAFKDILHDKMRALSLFFFIFVITITLVLSTNVLGTVESNMQNSIRDCFTGDVIIRSGESTKGEIYSWNIDAVNEVKIKGDDAKKQISVLNDLYSKGDVSGRIRYNGMVSMHLKSEMAMFIGLDANYNAYKESLQLIEGNYLSANEGNGILMTKAIAEALGAKVGETLVVDATAEDGKVISKELKVIGIAEMNSLSFFNIPIIYLNLDDAEKLFGYGKGELTDIVITPNKGGSAQTQINKITDKFNSQDINESTYTIQKGRELSGYIMDFVTIFSLMFIALIVILFIIIGILVINLIVMIGIQRKTDIGVMKAIGFSKRKIAVIYFCGIMLVSILALLCATLVSFIILSILSNVGITNITGLMRNIFGQNFYPSIKFGNTFTVLITAVVVLGIFSYVPCRKIANLNPVDAFKEN</sequence>
<evidence type="ECO:0008006" key="12">
    <source>
        <dbReference type="Google" id="ProtNLM"/>
    </source>
</evidence>
<comment type="caution">
    <text evidence="10">The sequence shown here is derived from an EMBL/GenBank/DDBJ whole genome shotgun (WGS) entry which is preliminary data.</text>
</comment>
<dbReference type="GO" id="GO:0098797">
    <property type="term" value="C:plasma membrane protein complex"/>
    <property type="evidence" value="ECO:0007669"/>
    <property type="project" value="TreeGrafter"/>
</dbReference>
<evidence type="ECO:0000313" key="11">
    <source>
        <dbReference type="Proteomes" id="UP000003860"/>
    </source>
</evidence>
<dbReference type="InterPro" id="IPR003838">
    <property type="entry name" value="ABC3_permease_C"/>
</dbReference>
<keyword evidence="11" id="KW-1185">Reference proteome</keyword>
<evidence type="ECO:0000256" key="1">
    <source>
        <dbReference type="ARBA" id="ARBA00004651"/>
    </source>
</evidence>
<dbReference type="STRING" id="588581.Cpap_3710"/>
<dbReference type="EMBL" id="ACXX02000001">
    <property type="protein sequence ID" value="EGD49278.1"/>
    <property type="molecule type" value="Genomic_DNA"/>
</dbReference>
<dbReference type="eggNOG" id="COG4591">
    <property type="taxonomic scope" value="Bacteria"/>
</dbReference>
<dbReference type="Pfam" id="PF12704">
    <property type="entry name" value="MacB_PCD"/>
    <property type="match status" value="1"/>
</dbReference>
<evidence type="ECO:0000256" key="6">
    <source>
        <dbReference type="ARBA" id="ARBA00023136"/>
    </source>
</evidence>
<accession>F1T730</accession>
<feature type="transmembrane region" description="Helical" evidence="7">
    <location>
        <begin position="376"/>
        <end position="402"/>
    </location>
</feature>
<evidence type="ECO:0000259" key="9">
    <source>
        <dbReference type="Pfam" id="PF12704"/>
    </source>
</evidence>